<feature type="non-terminal residue" evidence="1">
    <location>
        <position position="1"/>
    </location>
</feature>
<protein>
    <recommendedName>
        <fullName evidence="3">Integrase catalytic domain-containing protein</fullName>
    </recommendedName>
</protein>
<dbReference type="Proteomes" id="UP000257109">
    <property type="component" value="Unassembled WGS sequence"/>
</dbReference>
<sequence length="215" mass="23761">MKAKSETRKHLQFVIVVKTQFNLKIKIIRSDTGQEFSKHQHILNVGQALPFQANLPIPFLYAITHAVHLTNILPSTELHNFLVHYALLPLTLTAKNQFGPDWLWESMIRRETGADSNGSGGGKKNSSNGVAYESAVGPATTVKSEPFIEENEAAMYPPPIKNVGSSSHSIMIKLEPFDTETSEIQPHAMEENDAGRDAKILKFDLNEVPADGGEE</sequence>
<proteinExistence type="predicted"/>
<keyword evidence="2" id="KW-1185">Reference proteome</keyword>
<gene>
    <name evidence="1" type="ORF">CR513_21115</name>
</gene>
<dbReference type="EMBL" id="QJKJ01003932">
    <property type="protein sequence ID" value="RDX96249.1"/>
    <property type="molecule type" value="Genomic_DNA"/>
</dbReference>
<organism evidence="1 2">
    <name type="scientific">Mucuna pruriens</name>
    <name type="common">Velvet bean</name>
    <name type="synonym">Dolichos pruriens</name>
    <dbReference type="NCBI Taxonomy" id="157652"/>
    <lineage>
        <taxon>Eukaryota</taxon>
        <taxon>Viridiplantae</taxon>
        <taxon>Streptophyta</taxon>
        <taxon>Embryophyta</taxon>
        <taxon>Tracheophyta</taxon>
        <taxon>Spermatophyta</taxon>
        <taxon>Magnoliopsida</taxon>
        <taxon>eudicotyledons</taxon>
        <taxon>Gunneridae</taxon>
        <taxon>Pentapetalae</taxon>
        <taxon>rosids</taxon>
        <taxon>fabids</taxon>
        <taxon>Fabales</taxon>
        <taxon>Fabaceae</taxon>
        <taxon>Papilionoideae</taxon>
        <taxon>50 kb inversion clade</taxon>
        <taxon>NPAAA clade</taxon>
        <taxon>indigoferoid/millettioid clade</taxon>
        <taxon>Phaseoleae</taxon>
        <taxon>Mucuna</taxon>
    </lineage>
</organism>
<accession>A0A371H0F6</accession>
<reference evidence="1" key="1">
    <citation type="submission" date="2018-05" db="EMBL/GenBank/DDBJ databases">
        <title>Draft genome of Mucuna pruriens seed.</title>
        <authorList>
            <person name="Nnadi N.E."/>
            <person name="Vos R."/>
            <person name="Hasami M.H."/>
            <person name="Devisetty U.K."/>
            <person name="Aguiy J.C."/>
        </authorList>
    </citation>
    <scope>NUCLEOTIDE SEQUENCE [LARGE SCALE GENOMIC DNA]</scope>
    <source>
        <strain evidence="1">JCA_2017</strain>
    </source>
</reference>
<evidence type="ECO:0000313" key="2">
    <source>
        <dbReference type="Proteomes" id="UP000257109"/>
    </source>
</evidence>
<evidence type="ECO:0008006" key="3">
    <source>
        <dbReference type="Google" id="ProtNLM"/>
    </source>
</evidence>
<evidence type="ECO:0000313" key="1">
    <source>
        <dbReference type="EMBL" id="RDX96249.1"/>
    </source>
</evidence>
<name>A0A371H0F6_MUCPR</name>
<comment type="caution">
    <text evidence="1">The sequence shown here is derived from an EMBL/GenBank/DDBJ whole genome shotgun (WGS) entry which is preliminary data.</text>
</comment>
<dbReference type="AlphaFoldDB" id="A0A371H0F6"/>